<reference evidence="2 3" key="1">
    <citation type="submission" date="2019-05" db="EMBL/GenBank/DDBJ databases">
        <title>Georgenia *** sp. nov., and Georgenia *** sp. nov., isolated from the intestinal contents of plateau pika (Ochotona curzoniae) in the Qinghai-Tibet plateau of China.</title>
        <authorList>
            <person name="Tian Z."/>
        </authorList>
    </citation>
    <scope>NUCLEOTIDE SEQUENCE [LARGE SCALE GENOMIC DNA]</scope>
    <source>
        <strain evidence="2 3">Z443</strain>
    </source>
</reference>
<dbReference type="Gene3D" id="3.40.50.12500">
    <property type="match status" value="1"/>
</dbReference>
<dbReference type="Proteomes" id="UP000314616">
    <property type="component" value="Chromosome"/>
</dbReference>
<evidence type="ECO:0008006" key="4">
    <source>
        <dbReference type="Google" id="ProtNLM"/>
    </source>
</evidence>
<accession>A0A5B8C5Z1</accession>
<evidence type="ECO:0000313" key="2">
    <source>
        <dbReference type="EMBL" id="QDC23406.1"/>
    </source>
</evidence>
<name>A0A5B8C5Z1_9MICO</name>
<dbReference type="PANTHER" id="PTHR40267:SF1">
    <property type="entry name" value="BLR3294 PROTEIN"/>
    <property type="match status" value="1"/>
</dbReference>
<evidence type="ECO:0000256" key="1">
    <source>
        <dbReference type="SAM" id="MobiDB-lite"/>
    </source>
</evidence>
<dbReference type="InterPro" id="IPR053714">
    <property type="entry name" value="Iso_Racemase_Enz_sf"/>
</dbReference>
<evidence type="ECO:0000313" key="3">
    <source>
        <dbReference type="Proteomes" id="UP000314616"/>
    </source>
</evidence>
<dbReference type="RefSeq" id="WP_139926848.1">
    <property type="nucleotide sequence ID" value="NZ_CP040915.1"/>
</dbReference>
<dbReference type="KEGG" id="gyu:FE374_01070"/>
<dbReference type="EMBL" id="CP040915">
    <property type="protein sequence ID" value="QDC23406.1"/>
    <property type="molecule type" value="Genomic_DNA"/>
</dbReference>
<feature type="region of interest" description="Disordered" evidence="1">
    <location>
        <begin position="250"/>
        <end position="276"/>
    </location>
</feature>
<dbReference type="AlphaFoldDB" id="A0A5B8C5Z1"/>
<sequence>MTRREGVGPAGAATAVLAGLAPVPAGEPPRVAVIVPATDTGVEIELPGLVAGRASIHVARARLDAVTVADLLAMEHDAVAQAAALAPIRPVALVLGCTSASFVRGRANEAELAARLAEAAGAPVILTAQAMAAGLRRRGSRVRLRASYTQDIVDAERAYLESYGLDVVSAEGLGITEDEQTARVGADELVRFATTGAEDGADVVMLSCTNLRTAVVHEELERRIGLPVLSSNRAMAESLTDFLDGHGLAGARPDDVSHQKPTTAGAEQPVRTGETR</sequence>
<gene>
    <name evidence="2" type="ORF">FE374_01070</name>
</gene>
<dbReference type="OrthoDB" id="4537983at2"/>
<dbReference type="PANTHER" id="PTHR40267">
    <property type="entry name" value="BLR3294 PROTEIN"/>
    <property type="match status" value="1"/>
</dbReference>
<protein>
    <recommendedName>
        <fullName evidence="4">Maleate isomerase</fullName>
    </recommendedName>
</protein>
<dbReference type="InterPro" id="IPR026286">
    <property type="entry name" value="MaiA/AMDase"/>
</dbReference>
<dbReference type="Pfam" id="PF17645">
    <property type="entry name" value="Amdase"/>
    <property type="match status" value="1"/>
</dbReference>
<proteinExistence type="predicted"/>
<organism evidence="2 3">
    <name type="scientific">Georgenia yuyongxinii</name>
    <dbReference type="NCBI Taxonomy" id="2589797"/>
    <lineage>
        <taxon>Bacteria</taxon>
        <taxon>Bacillati</taxon>
        <taxon>Actinomycetota</taxon>
        <taxon>Actinomycetes</taxon>
        <taxon>Micrococcales</taxon>
        <taxon>Bogoriellaceae</taxon>
        <taxon>Georgenia</taxon>
    </lineage>
</organism>